<keyword evidence="12" id="KW-1185">Reference proteome</keyword>
<protein>
    <recommendedName>
        <fullName evidence="8">DNA topoisomerase 1</fullName>
        <ecNumber evidence="8">5.6.2.1</ecNumber>
    </recommendedName>
    <alternativeName>
        <fullName evidence="8">DNA topoisomerase I</fullName>
    </alternativeName>
</protein>
<dbReference type="InterPro" id="IPR013826">
    <property type="entry name" value="Topo_IA_cen_sub3"/>
</dbReference>
<dbReference type="GO" id="GO:0006265">
    <property type="term" value="P:DNA topological change"/>
    <property type="evidence" value="ECO:0007669"/>
    <property type="project" value="UniProtKB-UniRule"/>
</dbReference>
<evidence type="ECO:0000256" key="7">
    <source>
        <dbReference type="ARBA" id="ARBA00023235"/>
    </source>
</evidence>
<sequence length="614" mass="69173">MSVLLIVESPTKVKTISSYLGKEFKVLATFGHVFDLPSDRLGIEIENDFSPEYVILKGKKQILSAILKEAKASSQILIATDPDREGEFIGSILAEKIGKKKNISRIRFQEISKETILSAVSNPGPIDPDLVDSQKARRILDRLIGYKVSPFLWRAIGDGLSAGRVQSVALKWISEREEEIRIFVPETSWLVAATVPFGSGEKEKILFYPDLDAFTSEEAASDFLKSILNKTDRLKVLTRKEKDGQTLPPSPFTTASLQQEAFRSLKLPAAKTMRLAQELYEGVDLGKGKTQGLITYMRTDSVRISSQALGSIRKKVASLFGEDSLSETTSSYRVKKSKGKAQDAHEAIRPVDPFLDPDSLHRLGERALSKDAKKLYELIWKRSIASQMKSERWKRLEFTAEAGGLVWKGEGTFTLDPGYKILYGGNPEKFPFWKKEDLLSPSSWDLVQKTTEPPPRYTEASLIAKLEKEGIGRPSTFAAILETLYKRKYARSEKGKLFAEILGEKVNSFLQAAFSELFREKFTSEMEGKLDSIAQGEESRSKVLSEFYSFLDSSLKKTDIKKINSELRQKPKVARYGICPVCKQGERVRKKSSKKKEYYICSRFPECDYAEYVS</sequence>
<dbReference type="Pfam" id="PF01131">
    <property type="entry name" value="Topoisom_bac"/>
    <property type="match status" value="1"/>
</dbReference>
<feature type="domain" description="Topo IA-type catalytic" evidence="10">
    <location>
        <begin position="127"/>
        <end position="555"/>
    </location>
</feature>
<dbReference type="InterPro" id="IPR013825">
    <property type="entry name" value="Topo_IA_cen_sub2"/>
</dbReference>
<accession>A0A4R9FQL4</accession>
<reference evidence="11" key="1">
    <citation type="journal article" date="2019" name="PLoS Negl. Trop. Dis.">
        <title>Revisiting the worldwide diversity of Leptospira species in the environment.</title>
        <authorList>
            <person name="Vincent A.T."/>
            <person name="Schiettekatte O."/>
            <person name="Bourhy P."/>
            <person name="Veyrier F.J."/>
            <person name="Picardeau M."/>
        </authorList>
    </citation>
    <scope>NUCLEOTIDE SEQUENCE [LARGE SCALE GENOMIC DNA]</scope>
    <source>
        <strain evidence="11">SSS9</strain>
    </source>
</reference>
<dbReference type="SMART" id="SM00436">
    <property type="entry name" value="TOP1Bc"/>
    <property type="match status" value="1"/>
</dbReference>
<feature type="site" description="Interaction with DNA" evidence="8">
    <location>
        <position position="32"/>
    </location>
</feature>
<dbReference type="GO" id="GO:0003917">
    <property type="term" value="F:DNA topoisomerase type I (single strand cut, ATP-independent) activity"/>
    <property type="evidence" value="ECO:0007669"/>
    <property type="project" value="UniProtKB-UniRule"/>
</dbReference>
<dbReference type="NCBIfam" id="TIGR01051">
    <property type="entry name" value="topA_bact"/>
    <property type="match status" value="1"/>
</dbReference>
<feature type="region of interest" description="Interaction with DNA" evidence="8">
    <location>
        <begin position="161"/>
        <end position="166"/>
    </location>
</feature>
<evidence type="ECO:0000313" key="11">
    <source>
        <dbReference type="EMBL" id="TGK00793.1"/>
    </source>
</evidence>
<evidence type="ECO:0000256" key="1">
    <source>
        <dbReference type="ARBA" id="ARBA00000213"/>
    </source>
</evidence>
<keyword evidence="3" id="KW-0479">Metal-binding</keyword>
<evidence type="ECO:0000313" key="12">
    <source>
        <dbReference type="Proteomes" id="UP000297453"/>
    </source>
</evidence>
<dbReference type="AlphaFoldDB" id="A0A4R9FQL4"/>
<dbReference type="OrthoDB" id="9804262at2"/>
<feature type="domain" description="Toprim" evidence="9">
    <location>
        <begin position="2"/>
        <end position="111"/>
    </location>
</feature>
<dbReference type="EC" id="5.6.2.1" evidence="8"/>
<feature type="site" description="Interaction with DNA" evidence="8">
    <location>
        <position position="487"/>
    </location>
</feature>
<feature type="active site" description="O-(5'-phospho-DNA)-tyrosine intermediate" evidence="8">
    <location>
        <position position="296"/>
    </location>
</feature>
<keyword evidence="6 8" id="KW-0238">DNA-binding</keyword>
<dbReference type="Gene3D" id="1.10.290.10">
    <property type="entry name" value="Topoisomerase I, domain 4"/>
    <property type="match status" value="1"/>
</dbReference>
<dbReference type="GO" id="GO:0046872">
    <property type="term" value="F:metal ion binding"/>
    <property type="evidence" value="ECO:0007669"/>
    <property type="project" value="UniProtKB-KW"/>
</dbReference>
<evidence type="ECO:0000256" key="3">
    <source>
        <dbReference type="ARBA" id="ARBA00022723"/>
    </source>
</evidence>
<organism evidence="11 12">
    <name type="scientific">Leptospira semungkisensis</name>
    <dbReference type="NCBI Taxonomy" id="2484985"/>
    <lineage>
        <taxon>Bacteria</taxon>
        <taxon>Pseudomonadati</taxon>
        <taxon>Spirochaetota</taxon>
        <taxon>Spirochaetia</taxon>
        <taxon>Leptospirales</taxon>
        <taxon>Leptospiraceae</taxon>
        <taxon>Leptospira</taxon>
    </lineage>
</organism>
<dbReference type="PROSITE" id="PS00396">
    <property type="entry name" value="TOPO_IA_1"/>
    <property type="match status" value="1"/>
</dbReference>
<dbReference type="InterPro" id="IPR013824">
    <property type="entry name" value="Topo_IA_cen_sub1"/>
</dbReference>
<dbReference type="PANTHER" id="PTHR42785:SF1">
    <property type="entry name" value="DNA TOPOISOMERASE"/>
    <property type="match status" value="1"/>
</dbReference>
<dbReference type="PRINTS" id="PR00417">
    <property type="entry name" value="PRTPISMRASEI"/>
</dbReference>
<comment type="function">
    <text evidence="8">Releases the supercoiling and torsional tension of DNA, which is introduced during the DNA replication and transcription, by transiently cleaving and rejoining one strand of the DNA duplex. Introduces a single-strand break via transesterification at a target site in duplex DNA. The scissile phosphodiester is attacked by the catalytic tyrosine of the enzyme, resulting in the formation of a DNA-(5'-phosphotyrosyl)-enzyme intermediate and the expulsion of a 3'-OH DNA strand. The free DNA strand then undergoes passage around the unbroken strand, thus removing DNA supercoils. Finally, in the religation step, the DNA 3'-OH attacks the covalent intermediate to expel the active-site tyrosine and restore the DNA phosphodiester backbone.</text>
</comment>
<dbReference type="SUPFAM" id="SSF56712">
    <property type="entry name" value="Prokaryotic type I DNA topoisomerase"/>
    <property type="match status" value="1"/>
</dbReference>
<dbReference type="InterPro" id="IPR003601">
    <property type="entry name" value="Topo_IA_2"/>
</dbReference>
<feature type="site" description="Interaction with DNA" evidence="8">
    <location>
        <position position="138"/>
    </location>
</feature>
<dbReference type="InterPro" id="IPR006171">
    <property type="entry name" value="TOPRIM_dom"/>
</dbReference>
<dbReference type="InterPro" id="IPR003602">
    <property type="entry name" value="Topo_IA_DNA-bd_dom"/>
</dbReference>
<dbReference type="Gene3D" id="3.40.50.140">
    <property type="match status" value="1"/>
</dbReference>
<feature type="site" description="Interaction with DNA" evidence="8">
    <location>
        <position position="141"/>
    </location>
</feature>
<keyword evidence="4" id="KW-0460">Magnesium</keyword>
<proteinExistence type="inferred from homology"/>
<dbReference type="InterPro" id="IPR023405">
    <property type="entry name" value="Topo_IA_core_domain"/>
</dbReference>
<dbReference type="Proteomes" id="UP000297453">
    <property type="component" value="Unassembled WGS sequence"/>
</dbReference>
<dbReference type="InterPro" id="IPR023406">
    <property type="entry name" value="Topo_IA_AS"/>
</dbReference>
<dbReference type="Gene3D" id="1.10.460.10">
    <property type="entry name" value="Topoisomerase I, domain 2"/>
    <property type="match status" value="1"/>
</dbReference>
<dbReference type="HAMAP" id="MF_00952">
    <property type="entry name" value="Topoisom_1_prok"/>
    <property type="match status" value="1"/>
</dbReference>
<dbReference type="Pfam" id="PF01751">
    <property type="entry name" value="Toprim"/>
    <property type="match status" value="1"/>
</dbReference>
<evidence type="ECO:0000256" key="4">
    <source>
        <dbReference type="ARBA" id="ARBA00022842"/>
    </source>
</evidence>
<dbReference type="InterPro" id="IPR013497">
    <property type="entry name" value="Topo_IA_cen"/>
</dbReference>
<dbReference type="GO" id="GO:0003677">
    <property type="term" value="F:DNA binding"/>
    <property type="evidence" value="ECO:0007669"/>
    <property type="project" value="UniProtKB-KW"/>
</dbReference>
<evidence type="ECO:0000256" key="8">
    <source>
        <dbReference type="HAMAP-Rule" id="MF_00952"/>
    </source>
</evidence>
<name>A0A4R9FQL4_9LEPT</name>
<comment type="catalytic activity">
    <reaction evidence="1 8">
        <text>ATP-independent breakage of single-stranded DNA, followed by passage and rejoining.</text>
        <dbReference type="EC" id="5.6.2.1"/>
    </reaction>
</comment>
<dbReference type="PROSITE" id="PS52039">
    <property type="entry name" value="TOPO_IA_2"/>
    <property type="match status" value="1"/>
</dbReference>
<keyword evidence="5 8" id="KW-0799">Topoisomerase</keyword>
<dbReference type="Gene3D" id="2.70.20.10">
    <property type="entry name" value="Topoisomerase I, domain 3"/>
    <property type="match status" value="1"/>
</dbReference>
<evidence type="ECO:0000256" key="6">
    <source>
        <dbReference type="ARBA" id="ARBA00023125"/>
    </source>
</evidence>
<evidence type="ECO:0000259" key="9">
    <source>
        <dbReference type="PROSITE" id="PS50880"/>
    </source>
</evidence>
<dbReference type="RefSeq" id="WP_135588635.1">
    <property type="nucleotide sequence ID" value="NZ_RQEP01000018.1"/>
</dbReference>
<evidence type="ECO:0000256" key="2">
    <source>
        <dbReference type="ARBA" id="ARBA00009446"/>
    </source>
</evidence>
<evidence type="ECO:0000256" key="5">
    <source>
        <dbReference type="ARBA" id="ARBA00023029"/>
    </source>
</evidence>
<feature type="site" description="Interaction with DNA" evidence="8">
    <location>
        <position position="137"/>
    </location>
</feature>
<feature type="site" description="Interaction with DNA" evidence="8">
    <location>
        <position position="146"/>
    </location>
</feature>
<comment type="subunit">
    <text evidence="8">Monomer.</text>
</comment>
<dbReference type="CDD" id="cd00186">
    <property type="entry name" value="TOP1Ac"/>
    <property type="match status" value="1"/>
</dbReference>
<dbReference type="PROSITE" id="PS50880">
    <property type="entry name" value="TOPRIM"/>
    <property type="match status" value="1"/>
</dbReference>
<gene>
    <name evidence="8 11" type="primary">topA</name>
    <name evidence="11" type="ORF">EHO59_12730</name>
</gene>
<evidence type="ECO:0000259" key="10">
    <source>
        <dbReference type="PROSITE" id="PS52039"/>
    </source>
</evidence>
<dbReference type="InterPro" id="IPR028612">
    <property type="entry name" value="Topoisom_1_IA"/>
</dbReference>
<dbReference type="EMBL" id="RQEP01000018">
    <property type="protein sequence ID" value="TGK00793.1"/>
    <property type="molecule type" value="Genomic_DNA"/>
</dbReference>
<comment type="caution">
    <text evidence="11">The sequence shown here is derived from an EMBL/GenBank/DDBJ whole genome shotgun (WGS) entry which is preliminary data.</text>
</comment>
<feature type="site" description="Interaction with DNA" evidence="8">
    <location>
        <position position="298"/>
    </location>
</feature>
<dbReference type="InterPro" id="IPR005733">
    <property type="entry name" value="TopoI_bac-type"/>
</dbReference>
<comment type="similarity">
    <text evidence="2 8">Belongs to the type IA topoisomerase family.</text>
</comment>
<dbReference type="PANTHER" id="PTHR42785">
    <property type="entry name" value="DNA TOPOISOMERASE, TYPE IA, CORE"/>
    <property type="match status" value="1"/>
</dbReference>
<dbReference type="SMART" id="SM00437">
    <property type="entry name" value="TOP1Ac"/>
    <property type="match status" value="1"/>
</dbReference>
<dbReference type="SMART" id="SM00493">
    <property type="entry name" value="TOPRIM"/>
    <property type="match status" value="1"/>
</dbReference>
<keyword evidence="7 8" id="KW-0413">Isomerase</keyword>
<dbReference type="InterPro" id="IPR000380">
    <property type="entry name" value="Topo_IA"/>
</dbReference>
<feature type="site" description="Interaction with DNA" evidence="8">
    <location>
        <position position="153"/>
    </location>
</feature>